<evidence type="ECO:0000313" key="2">
    <source>
        <dbReference type="EMBL" id="TFE87829.1"/>
    </source>
</evidence>
<comment type="caution">
    <text evidence="2">The sequence shown here is derived from an EMBL/GenBank/DDBJ whole genome shotgun (WGS) entry which is preliminary data.</text>
</comment>
<name>A0A4Y8Q1Y6_9BACL</name>
<dbReference type="AlphaFoldDB" id="A0A4Y8Q1Y6"/>
<accession>A0A4Y8Q1Y6</accession>
<dbReference type="EMBL" id="MYFO01000012">
    <property type="protein sequence ID" value="TFE87829.1"/>
    <property type="molecule type" value="Genomic_DNA"/>
</dbReference>
<sequence length="312" mass="34375">MNTLRFHRLHLYLLALLALPALLLVLPAPLALANDGIVFESETVVVHPDDKGISVHTILHAVNAGASPQQAVWELPEGASELQILVGESDVINVGGKKLQRKEALSGGGDFTIVYRYRYPYPAGSKRFALPLSYPAQTLQILLPADNQQYELAADGLSKTGPTDFQGTSYFFYRAGSLQAGVYGIDVRSAAGTVHVPPFHSKKLIELWQNSVLRSVNPHLLAAIVAVVIGIGVYLGYDAFRKRKGAAEWTPDAEEQRFLDLYRQKQILFEKLAALQQRIDEEGADDGELVRLKAGYKEKIVDVQMELNKLIS</sequence>
<gene>
    <name evidence="2" type="ORF">B5M42_11530</name>
</gene>
<dbReference type="RefSeq" id="WP_134752902.1">
    <property type="nucleotide sequence ID" value="NZ_MYFO02000012.1"/>
</dbReference>
<evidence type="ECO:0000313" key="3">
    <source>
        <dbReference type="Proteomes" id="UP000298246"/>
    </source>
</evidence>
<reference evidence="2 3" key="1">
    <citation type="submission" date="2017-03" db="EMBL/GenBank/DDBJ databases">
        <title>Isolation of Levoglucosan Utilizing Bacteria.</title>
        <authorList>
            <person name="Arya A.S."/>
        </authorList>
    </citation>
    <scope>NUCLEOTIDE SEQUENCE [LARGE SCALE GENOMIC DNA]</scope>
    <source>
        <strain evidence="2 3">MEC069</strain>
    </source>
</reference>
<keyword evidence="1" id="KW-0472">Membrane</keyword>
<feature type="transmembrane region" description="Helical" evidence="1">
    <location>
        <begin position="219"/>
        <end position="237"/>
    </location>
</feature>
<keyword evidence="3" id="KW-1185">Reference proteome</keyword>
<keyword evidence="1" id="KW-1133">Transmembrane helix</keyword>
<evidence type="ECO:0000256" key="1">
    <source>
        <dbReference type="SAM" id="Phobius"/>
    </source>
</evidence>
<protein>
    <submittedName>
        <fullName evidence="2">Uncharacterized protein</fullName>
    </submittedName>
</protein>
<proteinExistence type="predicted"/>
<organism evidence="2 3">
    <name type="scientific">Paenibacillus athensensis</name>
    <dbReference type="NCBI Taxonomy" id="1967502"/>
    <lineage>
        <taxon>Bacteria</taxon>
        <taxon>Bacillati</taxon>
        <taxon>Bacillota</taxon>
        <taxon>Bacilli</taxon>
        <taxon>Bacillales</taxon>
        <taxon>Paenibacillaceae</taxon>
        <taxon>Paenibacillus</taxon>
    </lineage>
</organism>
<dbReference type="Proteomes" id="UP000298246">
    <property type="component" value="Unassembled WGS sequence"/>
</dbReference>
<keyword evidence="1" id="KW-0812">Transmembrane</keyword>